<reference evidence="5 6" key="1">
    <citation type="submission" date="2021-06" db="EMBL/GenBank/DDBJ databases">
        <title>Caerostris extrusa draft genome.</title>
        <authorList>
            <person name="Kono N."/>
            <person name="Arakawa K."/>
        </authorList>
    </citation>
    <scope>NUCLEOTIDE SEQUENCE [LARGE SCALE GENOMIC DNA]</scope>
</reference>
<dbReference type="PANTHER" id="PTHR40141">
    <property type="entry name" value="3',5'-CYCLIC-AMP PHOSPHODIESTERASE-RELATED"/>
    <property type="match status" value="1"/>
</dbReference>
<evidence type="ECO:0000256" key="1">
    <source>
        <dbReference type="ARBA" id="ARBA00012276"/>
    </source>
</evidence>
<evidence type="ECO:0000313" key="5">
    <source>
        <dbReference type="EMBL" id="GIY96482.1"/>
    </source>
</evidence>
<dbReference type="Pfam" id="PF18100">
    <property type="entry name" value="PDE4_UCR"/>
    <property type="match status" value="1"/>
</dbReference>
<dbReference type="InterPro" id="IPR040844">
    <property type="entry name" value="PDE4_UCR"/>
</dbReference>
<dbReference type="EC" id="3.1.4.53" evidence="1"/>
<dbReference type="EMBL" id="BPLR01018052">
    <property type="protein sequence ID" value="GIY96482.1"/>
    <property type="molecule type" value="Genomic_DNA"/>
</dbReference>
<name>A0AAV4XPD4_CAEEX</name>
<evidence type="ECO:0000259" key="4">
    <source>
        <dbReference type="Pfam" id="PF18100"/>
    </source>
</evidence>
<organism evidence="5 6">
    <name type="scientific">Caerostris extrusa</name>
    <name type="common">Bark spider</name>
    <name type="synonym">Caerostris bankana</name>
    <dbReference type="NCBI Taxonomy" id="172846"/>
    <lineage>
        <taxon>Eukaryota</taxon>
        <taxon>Metazoa</taxon>
        <taxon>Ecdysozoa</taxon>
        <taxon>Arthropoda</taxon>
        <taxon>Chelicerata</taxon>
        <taxon>Arachnida</taxon>
        <taxon>Araneae</taxon>
        <taxon>Araneomorphae</taxon>
        <taxon>Entelegynae</taxon>
        <taxon>Araneoidea</taxon>
        <taxon>Araneidae</taxon>
        <taxon>Caerostris</taxon>
    </lineage>
</organism>
<proteinExistence type="predicted"/>
<gene>
    <name evidence="5" type="primary">dnc</name>
    <name evidence="5" type="ORF">CEXT_14841</name>
</gene>
<keyword evidence="3" id="KW-0114">cAMP</keyword>
<evidence type="ECO:0000256" key="3">
    <source>
        <dbReference type="ARBA" id="ARBA00023149"/>
    </source>
</evidence>
<accession>A0AAV4XPD4</accession>
<dbReference type="GO" id="GO:0004115">
    <property type="term" value="F:3',5'-cyclic-AMP phosphodiesterase activity"/>
    <property type="evidence" value="ECO:0007669"/>
    <property type="project" value="UniProtKB-EC"/>
</dbReference>
<feature type="domain" description="Phosphodiesterase 4 upstream conserved regions (UCR)" evidence="4">
    <location>
        <begin position="74"/>
        <end position="103"/>
    </location>
</feature>
<dbReference type="PANTHER" id="PTHR40141:SF2">
    <property type="entry name" value="3',5'-CYCLIC-AMP PHOSPHODIESTERASE"/>
    <property type="match status" value="1"/>
</dbReference>
<protein>
    <recommendedName>
        <fullName evidence="1">3',5'-cyclic-AMP phosphodiesterase</fullName>
        <ecNumber evidence="1">3.1.4.53</ecNumber>
    </recommendedName>
</protein>
<dbReference type="Proteomes" id="UP001054945">
    <property type="component" value="Unassembled WGS sequence"/>
</dbReference>
<keyword evidence="2" id="KW-0378">Hydrolase</keyword>
<evidence type="ECO:0000256" key="2">
    <source>
        <dbReference type="ARBA" id="ARBA00022801"/>
    </source>
</evidence>
<comment type="caution">
    <text evidence="5">The sequence shown here is derived from an EMBL/GenBank/DDBJ whole genome shotgun (WGS) entry which is preliminary data.</text>
</comment>
<evidence type="ECO:0000313" key="6">
    <source>
        <dbReference type="Proteomes" id="UP001054945"/>
    </source>
</evidence>
<sequence>MGTFAERMCFFFCFSFDTQDESFEKETSSGGLVLQSQPQRRESFLYRPDTEFDLSPVSRHSSIGSSEYCEDLIVTPFAQILASLKTVRNNYVSLTEASERNDGTFPDTENISWRSKDELQSISKKAFLNCRVSYQI</sequence>
<keyword evidence="6" id="KW-1185">Reference proteome</keyword>
<dbReference type="AlphaFoldDB" id="A0AAV4XPD4"/>